<comment type="cofactor">
    <cofactor evidence="8">
        <name>[4Fe-4S] cluster</name>
        <dbReference type="ChEBI" id="CHEBI:49883"/>
    </cofactor>
    <text evidence="8">Binds 2 [4Fe-4S] clusters. One cluster is coordinated with 3 cysteines and an exchangeable S-adenosyl-L-methionine.</text>
</comment>
<dbReference type="PANTHER" id="PTHR43837:SF1">
    <property type="entry name" value="RIBOSOMAL PROTEIN US12 METHYLTHIOTRANSFERASE RIMO"/>
    <property type="match status" value="1"/>
</dbReference>
<dbReference type="PANTHER" id="PTHR43837">
    <property type="entry name" value="RIBOSOMAL PROTEIN S12 METHYLTHIOTRANSFERASE RIMO"/>
    <property type="match status" value="1"/>
</dbReference>
<dbReference type="OrthoDB" id="9805215at2"/>
<dbReference type="SMART" id="SM00729">
    <property type="entry name" value="Elp3"/>
    <property type="match status" value="1"/>
</dbReference>
<dbReference type="InterPro" id="IPR038135">
    <property type="entry name" value="Methylthiotransferase_N_sf"/>
</dbReference>
<feature type="domain" description="MTTase N-terminal" evidence="10">
    <location>
        <begin position="10"/>
        <end position="127"/>
    </location>
</feature>
<dbReference type="InterPro" id="IPR013848">
    <property type="entry name" value="Methylthiotransferase_N"/>
</dbReference>
<feature type="binding site" evidence="8">
    <location>
        <position position="161"/>
    </location>
    <ligand>
        <name>[4Fe-4S] cluster</name>
        <dbReference type="ChEBI" id="CHEBI:49883"/>
        <label>2</label>
        <note>4Fe-4S-S-AdoMet</note>
    </ligand>
</feature>
<dbReference type="EMBL" id="CP006585">
    <property type="protein sequence ID" value="AGW12573.1"/>
    <property type="molecule type" value="Genomic_DNA"/>
</dbReference>
<keyword evidence="13" id="KW-1185">Reference proteome</keyword>
<dbReference type="GO" id="GO:0005829">
    <property type="term" value="C:cytosol"/>
    <property type="evidence" value="ECO:0007669"/>
    <property type="project" value="TreeGrafter"/>
</dbReference>
<dbReference type="STRING" id="1121448.DGI_0666"/>
<dbReference type="PROSITE" id="PS51449">
    <property type="entry name" value="MTTASE_N"/>
    <property type="match status" value="1"/>
</dbReference>
<feature type="domain" description="Radical SAM core" evidence="11">
    <location>
        <begin position="143"/>
        <end position="373"/>
    </location>
</feature>
<dbReference type="InterPro" id="IPR023404">
    <property type="entry name" value="rSAM_horseshoe"/>
</dbReference>
<evidence type="ECO:0000259" key="9">
    <source>
        <dbReference type="PROSITE" id="PS50926"/>
    </source>
</evidence>
<evidence type="ECO:0000256" key="5">
    <source>
        <dbReference type="ARBA" id="ARBA00022723"/>
    </source>
</evidence>
<dbReference type="SFLD" id="SFLDS00029">
    <property type="entry name" value="Radical_SAM"/>
    <property type="match status" value="1"/>
</dbReference>
<dbReference type="NCBIfam" id="TIGR00089">
    <property type="entry name" value="MiaB/RimO family radical SAM methylthiotransferase"/>
    <property type="match status" value="1"/>
</dbReference>
<dbReference type="PROSITE" id="PS51918">
    <property type="entry name" value="RADICAL_SAM"/>
    <property type="match status" value="1"/>
</dbReference>
<sequence>MTVDPSSRPLLVHMTSLGCPKNRVDSERLLGRLGETVTATEDMAAADLVCINTCGFIEPAVEESLRCIIEAAQVLAEVEPRPLFAVAGCLVGRYGQAQLAPDLPEVDLWLDLKEMDRWPALVAQALARRTATPPPVLREHRRLSTAPTAYLKISEGCNHGCSFCTIPSIRGRLSSRSPEELVHEARAMLAQGARELVIVGQDVTAYGKDAGLAYGLPDLLARLLELPGLDWLRLMYLYPAGITRELLGFIASAGPRLLPYFDMPLQHAHPAVLKAMGRPFAQDPRRVVDSIRAVLPQAALRTSLIVGFPGEGEAEFQALQDFVENTRFQHLGVFAYCAEEGTPAAELPGQVPPAEREARREILMARQKEISRELLETHVGEEMDVLVEAVSPEWPGLHLGRVWLQAPEVDGVTYVSGEGVQPGAMVRARIEDAKEYDLVALA</sequence>
<comment type="catalytic activity">
    <reaction evidence="8">
        <text>L-aspartate(89)-[ribosomal protein uS12]-hydrogen + (sulfur carrier)-SH + AH2 + 2 S-adenosyl-L-methionine = 3-methylsulfanyl-L-aspartate(89)-[ribosomal protein uS12]-hydrogen + (sulfur carrier)-H + 5'-deoxyadenosine + L-methionine + A + S-adenosyl-L-homocysteine + 2 H(+)</text>
        <dbReference type="Rhea" id="RHEA:37087"/>
        <dbReference type="Rhea" id="RHEA-COMP:10460"/>
        <dbReference type="Rhea" id="RHEA-COMP:10461"/>
        <dbReference type="Rhea" id="RHEA-COMP:14737"/>
        <dbReference type="Rhea" id="RHEA-COMP:14739"/>
        <dbReference type="ChEBI" id="CHEBI:13193"/>
        <dbReference type="ChEBI" id="CHEBI:15378"/>
        <dbReference type="ChEBI" id="CHEBI:17319"/>
        <dbReference type="ChEBI" id="CHEBI:17499"/>
        <dbReference type="ChEBI" id="CHEBI:29917"/>
        <dbReference type="ChEBI" id="CHEBI:29961"/>
        <dbReference type="ChEBI" id="CHEBI:57844"/>
        <dbReference type="ChEBI" id="CHEBI:57856"/>
        <dbReference type="ChEBI" id="CHEBI:59789"/>
        <dbReference type="ChEBI" id="CHEBI:64428"/>
        <dbReference type="ChEBI" id="CHEBI:73599"/>
        <dbReference type="EC" id="2.8.4.4"/>
    </reaction>
</comment>
<feature type="binding site" evidence="8">
    <location>
        <position position="89"/>
    </location>
    <ligand>
        <name>[4Fe-4S] cluster</name>
        <dbReference type="ChEBI" id="CHEBI:49883"/>
        <label>1</label>
    </ligand>
</feature>
<dbReference type="GO" id="GO:0035599">
    <property type="term" value="F:aspartic acid methylthiotransferase activity"/>
    <property type="evidence" value="ECO:0007669"/>
    <property type="project" value="TreeGrafter"/>
</dbReference>
<comment type="similarity">
    <text evidence="8">Belongs to the methylthiotransferase family. RimO subfamily.</text>
</comment>
<feature type="binding site" evidence="8">
    <location>
        <position position="54"/>
    </location>
    <ligand>
        <name>[4Fe-4S] cluster</name>
        <dbReference type="ChEBI" id="CHEBI:49883"/>
        <label>1</label>
    </ligand>
</feature>
<dbReference type="GO" id="GO:0103039">
    <property type="term" value="F:protein methylthiotransferase activity"/>
    <property type="evidence" value="ECO:0007669"/>
    <property type="project" value="UniProtKB-EC"/>
</dbReference>
<dbReference type="Pfam" id="PF00919">
    <property type="entry name" value="UPF0004"/>
    <property type="match status" value="1"/>
</dbReference>
<name>T2G8I0_MEGG1</name>
<feature type="binding site" evidence="8">
    <location>
        <position position="157"/>
    </location>
    <ligand>
        <name>[4Fe-4S] cluster</name>
        <dbReference type="ChEBI" id="CHEBI:49883"/>
        <label>2</label>
        <note>4Fe-4S-S-AdoMet</note>
    </ligand>
</feature>
<dbReference type="InterPro" id="IPR002792">
    <property type="entry name" value="TRAM_dom"/>
</dbReference>
<keyword evidence="2 8" id="KW-0963">Cytoplasm</keyword>
<dbReference type="Gene3D" id="3.80.30.20">
    <property type="entry name" value="tm_1862 like domain"/>
    <property type="match status" value="1"/>
</dbReference>
<dbReference type="InterPro" id="IPR058240">
    <property type="entry name" value="rSAM_sf"/>
</dbReference>
<comment type="function">
    <text evidence="8">Catalyzes the methylthiolation of an aspartic acid residue of ribosomal protein uS12.</text>
</comment>
<evidence type="ECO:0000256" key="7">
    <source>
        <dbReference type="ARBA" id="ARBA00023014"/>
    </source>
</evidence>
<dbReference type="InterPro" id="IPR005840">
    <property type="entry name" value="Ribosomal_uS12_MeSTrfase_RimO"/>
</dbReference>
<evidence type="ECO:0000256" key="8">
    <source>
        <dbReference type="HAMAP-Rule" id="MF_01865"/>
    </source>
</evidence>
<dbReference type="SFLD" id="SFLDG01082">
    <property type="entry name" value="B12-binding_domain_containing"/>
    <property type="match status" value="1"/>
</dbReference>
<reference evidence="13" key="2">
    <citation type="submission" date="2013-07" db="EMBL/GenBank/DDBJ databases">
        <authorList>
            <person name="Morais-Silva F.O."/>
            <person name="Rezende A.M."/>
            <person name="Pimentel C."/>
            <person name="Resende D.M."/>
            <person name="Santos C.I."/>
            <person name="Clemente C."/>
            <person name="de Oliveira L.M."/>
            <person name="da Silva S.M."/>
            <person name="Costa D.A."/>
            <person name="Varela-Raposo A."/>
            <person name="Horacio E.C.A."/>
            <person name="Matos M."/>
            <person name="Flores O."/>
            <person name="Ruiz J.C."/>
            <person name="Rodrigues-Pousada C."/>
        </authorList>
    </citation>
    <scope>NUCLEOTIDE SEQUENCE [LARGE SCALE GENOMIC DNA]</scope>
    <source>
        <strain evidence="13">ATCC 19364 / DSM 1382 / NCIMB 9332 / VKM B-1759</strain>
    </source>
</reference>
<dbReference type="GO" id="GO:0051539">
    <property type="term" value="F:4 iron, 4 sulfur cluster binding"/>
    <property type="evidence" value="ECO:0007669"/>
    <property type="project" value="UniProtKB-UniRule"/>
</dbReference>
<evidence type="ECO:0000256" key="3">
    <source>
        <dbReference type="ARBA" id="ARBA00022679"/>
    </source>
</evidence>
<evidence type="ECO:0000259" key="11">
    <source>
        <dbReference type="PROSITE" id="PS51918"/>
    </source>
</evidence>
<dbReference type="HAMAP" id="MF_01865">
    <property type="entry name" value="MTTase_RimO"/>
    <property type="match status" value="1"/>
</dbReference>
<feature type="domain" description="TRAM" evidence="9">
    <location>
        <begin position="376"/>
        <end position="442"/>
    </location>
</feature>
<dbReference type="eggNOG" id="COG0621">
    <property type="taxonomic scope" value="Bacteria"/>
</dbReference>
<dbReference type="GO" id="GO:0006400">
    <property type="term" value="P:tRNA modification"/>
    <property type="evidence" value="ECO:0007669"/>
    <property type="project" value="InterPro"/>
</dbReference>
<organism evidence="12 13">
    <name type="scientific">Megalodesulfovibrio gigas (strain ATCC 19364 / DSM 1382 / NCIMB 9332 / VKM B-1759)</name>
    <name type="common">Desulfovibrio gigas</name>
    <dbReference type="NCBI Taxonomy" id="1121448"/>
    <lineage>
        <taxon>Bacteria</taxon>
        <taxon>Pseudomonadati</taxon>
        <taxon>Thermodesulfobacteriota</taxon>
        <taxon>Desulfovibrionia</taxon>
        <taxon>Desulfovibrionales</taxon>
        <taxon>Desulfovibrionaceae</taxon>
        <taxon>Megalodesulfovibrio</taxon>
    </lineage>
</organism>
<evidence type="ECO:0000313" key="13">
    <source>
        <dbReference type="Proteomes" id="UP000016587"/>
    </source>
</evidence>
<protein>
    <recommendedName>
        <fullName evidence="8">Ribosomal protein uS12 methylthiotransferase RimO</fullName>
        <shortName evidence="8">uS12 MTTase</shortName>
        <shortName evidence="8">uS12 methylthiotransferase</shortName>
        <ecNumber evidence="8">2.8.4.4</ecNumber>
    </recommendedName>
    <alternativeName>
        <fullName evidence="8">Ribosomal protein uS12 (aspartate-C(3))-methylthiotransferase</fullName>
    </alternativeName>
    <alternativeName>
        <fullName evidence="8">Ribosome maturation factor RimO</fullName>
    </alternativeName>
</protein>
<keyword evidence="6 8" id="KW-0408">Iron</keyword>
<keyword evidence="3 8" id="KW-0808">Transferase</keyword>
<dbReference type="SFLD" id="SFLDG01061">
    <property type="entry name" value="methylthiotransferase"/>
    <property type="match status" value="1"/>
</dbReference>
<dbReference type="Gene3D" id="3.40.50.12160">
    <property type="entry name" value="Methylthiotransferase, N-terminal domain"/>
    <property type="match status" value="1"/>
</dbReference>
<dbReference type="AlphaFoldDB" id="T2G8I0"/>
<reference evidence="12 13" key="1">
    <citation type="journal article" date="2013" name="J. Bacteriol.">
        <title>Roles of HynAB and Ech, the only two hydrogenases found in the model sulfate reducer Desulfovibrio gigas.</title>
        <authorList>
            <person name="Morais-Silva F.O."/>
            <person name="Santos C.I."/>
            <person name="Rodrigues R."/>
            <person name="Pereira I.A."/>
            <person name="Rodrigues-Pousada C."/>
        </authorList>
    </citation>
    <scope>NUCLEOTIDE SEQUENCE [LARGE SCALE GENOMIC DNA]</scope>
    <source>
        <strain evidence="13">ATCC 19364 / DSM 1382 / NCIMB 9332 / VKM B-1759</strain>
    </source>
</reference>
<dbReference type="SFLD" id="SFLDF00274">
    <property type="entry name" value="ribosomal_protein_S12_methylth"/>
    <property type="match status" value="1"/>
</dbReference>
<dbReference type="EC" id="2.8.4.4" evidence="8"/>
<evidence type="ECO:0000256" key="4">
    <source>
        <dbReference type="ARBA" id="ARBA00022691"/>
    </source>
</evidence>
<dbReference type="InterPro" id="IPR020612">
    <property type="entry name" value="Methylthiotransferase_CS"/>
</dbReference>
<dbReference type="InterPro" id="IPR012340">
    <property type="entry name" value="NA-bd_OB-fold"/>
</dbReference>
<dbReference type="InterPro" id="IPR006638">
    <property type="entry name" value="Elp3/MiaA/NifB-like_rSAM"/>
</dbReference>
<accession>T2G8I0</accession>
<dbReference type="Gene3D" id="2.40.50.140">
    <property type="entry name" value="Nucleic acid-binding proteins"/>
    <property type="match status" value="1"/>
</dbReference>
<dbReference type="FunFam" id="3.80.30.20:FF:000001">
    <property type="entry name" value="tRNA-2-methylthio-N(6)-dimethylallyladenosine synthase 2"/>
    <property type="match status" value="1"/>
</dbReference>
<evidence type="ECO:0000256" key="1">
    <source>
        <dbReference type="ARBA" id="ARBA00022485"/>
    </source>
</evidence>
<dbReference type="SUPFAM" id="SSF102114">
    <property type="entry name" value="Radical SAM enzymes"/>
    <property type="match status" value="1"/>
</dbReference>
<keyword evidence="7 8" id="KW-0411">Iron-sulfur</keyword>
<dbReference type="PROSITE" id="PS50926">
    <property type="entry name" value="TRAM"/>
    <property type="match status" value="1"/>
</dbReference>
<dbReference type="NCBIfam" id="TIGR01125">
    <property type="entry name" value="30S ribosomal protein S12 methylthiotransferase RimO"/>
    <property type="match status" value="1"/>
</dbReference>
<dbReference type="InterPro" id="IPR007197">
    <property type="entry name" value="rSAM"/>
</dbReference>
<dbReference type="HOGENOM" id="CLU_018697_0_1_7"/>
<dbReference type="CDD" id="cd01335">
    <property type="entry name" value="Radical_SAM"/>
    <property type="match status" value="1"/>
</dbReference>
<keyword evidence="1 8" id="KW-0004">4Fe-4S</keyword>
<feature type="binding site" evidence="8">
    <location>
        <position position="164"/>
    </location>
    <ligand>
        <name>[4Fe-4S] cluster</name>
        <dbReference type="ChEBI" id="CHEBI:49883"/>
        <label>2</label>
        <note>4Fe-4S-S-AdoMet</note>
    </ligand>
</feature>
<dbReference type="PATRIC" id="fig|1121448.10.peg.671"/>
<dbReference type="PROSITE" id="PS01278">
    <property type="entry name" value="MTTASE_RADICAL"/>
    <property type="match status" value="1"/>
</dbReference>
<proteinExistence type="inferred from homology"/>
<comment type="subcellular location">
    <subcellularLocation>
        <location evidence="8">Cytoplasm</location>
    </subcellularLocation>
</comment>
<dbReference type="KEGG" id="dgg:DGI_0666"/>
<dbReference type="Proteomes" id="UP000016587">
    <property type="component" value="Chromosome"/>
</dbReference>
<dbReference type="Pfam" id="PF04055">
    <property type="entry name" value="Radical_SAM"/>
    <property type="match status" value="1"/>
</dbReference>
<dbReference type="Pfam" id="PF18693">
    <property type="entry name" value="TRAM_2"/>
    <property type="match status" value="1"/>
</dbReference>
<dbReference type="InterPro" id="IPR005839">
    <property type="entry name" value="Methylthiotransferase"/>
</dbReference>
<evidence type="ECO:0000259" key="10">
    <source>
        <dbReference type="PROSITE" id="PS51449"/>
    </source>
</evidence>
<dbReference type="RefSeq" id="WP_021759240.1">
    <property type="nucleotide sequence ID" value="NC_022444.1"/>
</dbReference>
<dbReference type="GO" id="GO:0046872">
    <property type="term" value="F:metal ion binding"/>
    <property type="evidence" value="ECO:0007669"/>
    <property type="project" value="UniProtKB-KW"/>
</dbReference>
<evidence type="ECO:0000256" key="2">
    <source>
        <dbReference type="ARBA" id="ARBA00022490"/>
    </source>
</evidence>
<evidence type="ECO:0000313" key="12">
    <source>
        <dbReference type="EMBL" id="AGW12573.1"/>
    </source>
</evidence>
<gene>
    <name evidence="8" type="primary">rimO</name>
    <name evidence="12" type="ORF">DGI_0666</name>
</gene>
<keyword evidence="4 8" id="KW-0949">S-adenosyl-L-methionine</keyword>
<keyword evidence="5 8" id="KW-0479">Metal-binding</keyword>
<feature type="binding site" evidence="8">
    <location>
        <position position="19"/>
    </location>
    <ligand>
        <name>[4Fe-4S] cluster</name>
        <dbReference type="ChEBI" id="CHEBI:49883"/>
        <label>1</label>
    </ligand>
</feature>
<evidence type="ECO:0000256" key="6">
    <source>
        <dbReference type="ARBA" id="ARBA00023004"/>
    </source>
</evidence>